<feature type="compositionally biased region" description="Basic and acidic residues" evidence="1">
    <location>
        <begin position="24"/>
        <end position="33"/>
    </location>
</feature>
<keyword evidence="3" id="KW-1185">Reference proteome</keyword>
<protein>
    <submittedName>
        <fullName evidence="2">Uncharacterized protein</fullName>
    </submittedName>
</protein>
<name>A0A919VNQ9_9ACTN</name>
<evidence type="ECO:0000313" key="3">
    <source>
        <dbReference type="Proteomes" id="UP000681340"/>
    </source>
</evidence>
<evidence type="ECO:0000313" key="2">
    <source>
        <dbReference type="EMBL" id="GIM70451.1"/>
    </source>
</evidence>
<dbReference type="AlphaFoldDB" id="A0A919VNQ9"/>
<sequence>MGKATGGRCRGPSAAPLVTALTELPRRFAEKRPATTQPTANGPRASGNDCREGAPLPQGKGGADRPPPGPPGKDGRPKCARGAHHRAARRTAGVNGIGVAHSKPGE</sequence>
<feature type="region of interest" description="Disordered" evidence="1">
    <location>
        <begin position="23"/>
        <end position="106"/>
    </location>
</feature>
<feature type="compositionally biased region" description="Basic residues" evidence="1">
    <location>
        <begin position="78"/>
        <end position="89"/>
    </location>
</feature>
<accession>A0A919VNQ9</accession>
<dbReference type="EMBL" id="BOQL01000031">
    <property type="protein sequence ID" value="GIM70451.1"/>
    <property type="molecule type" value="Genomic_DNA"/>
</dbReference>
<reference evidence="2" key="1">
    <citation type="submission" date="2021-03" db="EMBL/GenBank/DDBJ databases">
        <title>Whole genome shotgun sequence of Actinoplanes auranticolor NBRC 12245.</title>
        <authorList>
            <person name="Komaki H."/>
            <person name="Tamura T."/>
        </authorList>
    </citation>
    <scope>NUCLEOTIDE SEQUENCE</scope>
    <source>
        <strain evidence="2">NBRC 12245</strain>
    </source>
</reference>
<evidence type="ECO:0000256" key="1">
    <source>
        <dbReference type="SAM" id="MobiDB-lite"/>
    </source>
</evidence>
<proteinExistence type="predicted"/>
<comment type="caution">
    <text evidence="2">The sequence shown here is derived from an EMBL/GenBank/DDBJ whole genome shotgun (WGS) entry which is preliminary data.</text>
</comment>
<organism evidence="2 3">
    <name type="scientific">Actinoplanes auranticolor</name>
    <dbReference type="NCBI Taxonomy" id="47988"/>
    <lineage>
        <taxon>Bacteria</taxon>
        <taxon>Bacillati</taxon>
        <taxon>Actinomycetota</taxon>
        <taxon>Actinomycetes</taxon>
        <taxon>Micromonosporales</taxon>
        <taxon>Micromonosporaceae</taxon>
        <taxon>Actinoplanes</taxon>
    </lineage>
</organism>
<gene>
    <name evidence="2" type="ORF">Aau02nite_41050</name>
</gene>
<dbReference type="Proteomes" id="UP000681340">
    <property type="component" value="Unassembled WGS sequence"/>
</dbReference>